<sequence length="331" mass="34818">MDVQKLIDDVERLRALIKSWSAAGPAGALERDLVLEKLRGLYETILLSEPVPACGVSESHAAVQGEASVPTAGRPGPDAPSESAQEEPSCDVGFAAAGEGHAEKEIPAATAGDVPEAVAEIPAGACAETAEAPQDGCATAAAEALPDGEDSVEQKLFDDEPVTRHRVDKRVILSLYGDVPAASPYPVSASYRKHEEAAGLPTVSEPEGISSHTAVPDGGTSKKVLGEVLAGSGATAMNEVLGKQTLHADVASKIQQGIRGELRQHIGVNDRFMLIRNLFGGDAAAYSATIERLDSFTDLDDALLYMQENFEWDPDSEGVQLLVDLLERKLS</sequence>
<evidence type="ECO:0000313" key="3">
    <source>
        <dbReference type="Proteomes" id="UP001059295"/>
    </source>
</evidence>
<dbReference type="RefSeq" id="WP_019244787.1">
    <property type="nucleotide sequence ID" value="NZ_CAPH01000003.1"/>
</dbReference>
<dbReference type="EMBL" id="CP102294">
    <property type="protein sequence ID" value="UWN57781.1"/>
    <property type="molecule type" value="Genomic_DNA"/>
</dbReference>
<evidence type="ECO:0000313" key="2">
    <source>
        <dbReference type="EMBL" id="UWN57781.1"/>
    </source>
</evidence>
<dbReference type="Proteomes" id="UP001059295">
    <property type="component" value="Chromosome"/>
</dbReference>
<evidence type="ECO:0000256" key="1">
    <source>
        <dbReference type="SAM" id="MobiDB-lite"/>
    </source>
</evidence>
<proteinExistence type="predicted"/>
<feature type="region of interest" description="Disordered" evidence="1">
    <location>
        <begin position="58"/>
        <end position="89"/>
    </location>
</feature>
<name>A0ABY5V2R9_9BACT</name>
<organism evidence="2 3">
    <name type="scientific">Alistipes ihumii AP11</name>
    <dbReference type="NCBI Taxonomy" id="1211813"/>
    <lineage>
        <taxon>Bacteria</taxon>
        <taxon>Pseudomonadati</taxon>
        <taxon>Bacteroidota</taxon>
        <taxon>Bacteroidia</taxon>
        <taxon>Bacteroidales</taxon>
        <taxon>Rikenellaceae</taxon>
        <taxon>Alistipes</taxon>
    </lineage>
</organism>
<reference evidence="2" key="1">
    <citation type="journal article" date="2022" name="Cell">
        <title>Design, construction, and in vivo augmentation of a complex gut microbiome.</title>
        <authorList>
            <person name="Cheng A.G."/>
            <person name="Ho P.Y."/>
            <person name="Aranda-Diaz A."/>
            <person name="Jain S."/>
            <person name="Yu F.B."/>
            <person name="Meng X."/>
            <person name="Wang M."/>
            <person name="Iakiviak M."/>
            <person name="Nagashima K."/>
            <person name="Zhao A."/>
            <person name="Murugkar P."/>
            <person name="Patil A."/>
            <person name="Atabakhsh K."/>
            <person name="Weakley A."/>
            <person name="Yan J."/>
            <person name="Brumbaugh A.R."/>
            <person name="Higginbottom S."/>
            <person name="Dimas A."/>
            <person name="Shiver A.L."/>
            <person name="Deutschbauer A."/>
            <person name="Neff N."/>
            <person name="Sonnenburg J.L."/>
            <person name="Huang K.C."/>
            <person name="Fischbach M.A."/>
        </authorList>
    </citation>
    <scope>NUCLEOTIDE SEQUENCE</scope>
    <source>
        <strain evidence="2">AP11</strain>
    </source>
</reference>
<accession>A0ABY5V2R9</accession>
<gene>
    <name evidence="2" type="ORF">NQ491_03100</name>
</gene>
<evidence type="ECO:0008006" key="4">
    <source>
        <dbReference type="Google" id="ProtNLM"/>
    </source>
</evidence>
<dbReference type="GeneID" id="82890688"/>
<keyword evidence="3" id="KW-1185">Reference proteome</keyword>
<protein>
    <recommendedName>
        <fullName evidence="4">DUF4476 domain-containing protein</fullName>
    </recommendedName>
</protein>